<dbReference type="UniPathway" id="UPA00098">
    <property type="reaction ID" value="UER00361"/>
</dbReference>
<evidence type="ECO:0000256" key="1">
    <source>
        <dbReference type="ARBA" id="ARBA00005525"/>
    </source>
</evidence>
<evidence type="ECO:0000313" key="12">
    <source>
        <dbReference type="Proteomes" id="UP000242656"/>
    </source>
</evidence>
<gene>
    <name evidence="6" type="primary">proC</name>
    <name evidence="11" type="ORF">COI93_10325</name>
</gene>
<comment type="catalytic activity">
    <reaction evidence="6">
        <text>L-proline + NAD(+) = (S)-1-pyrroline-5-carboxylate + NADH + 2 H(+)</text>
        <dbReference type="Rhea" id="RHEA:14105"/>
        <dbReference type="ChEBI" id="CHEBI:15378"/>
        <dbReference type="ChEBI" id="CHEBI:17388"/>
        <dbReference type="ChEBI" id="CHEBI:57540"/>
        <dbReference type="ChEBI" id="CHEBI:57945"/>
        <dbReference type="ChEBI" id="CHEBI:60039"/>
        <dbReference type="EC" id="1.5.1.2"/>
    </reaction>
</comment>
<dbReference type="PANTHER" id="PTHR11645">
    <property type="entry name" value="PYRROLINE-5-CARBOXYLATE REDUCTASE"/>
    <property type="match status" value="1"/>
</dbReference>
<dbReference type="InterPro" id="IPR000304">
    <property type="entry name" value="Pyrroline-COOH_reductase"/>
</dbReference>
<dbReference type="GO" id="GO:0004735">
    <property type="term" value="F:pyrroline-5-carboxylate reductase activity"/>
    <property type="evidence" value="ECO:0007669"/>
    <property type="project" value="UniProtKB-UniRule"/>
</dbReference>
<dbReference type="PIRSF" id="PIRSF000193">
    <property type="entry name" value="Pyrrol-5-carb_rd"/>
    <property type="match status" value="1"/>
</dbReference>
<comment type="function">
    <text evidence="5 6">Catalyzes the reduction of 1-pyrroline-5-carboxylate (PCA) to L-proline.</text>
</comment>
<dbReference type="RefSeq" id="WP_098490718.1">
    <property type="nucleotide sequence ID" value="NZ_NUWN01000035.1"/>
</dbReference>
<organism evidence="11 12">
    <name type="scientific">Bacillus cereus</name>
    <dbReference type="NCBI Taxonomy" id="1396"/>
    <lineage>
        <taxon>Bacteria</taxon>
        <taxon>Bacillati</taxon>
        <taxon>Bacillota</taxon>
        <taxon>Bacilli</taxon>
        <taxon>Bacillales</taxon>
        <taxon>Bacillaceae</taxon>
        <taxon>Bacillus</taxon>
        <taxon>Bacillus cereus group</taxon>
    </lineage>
</organism>
<evidence type="ECO:0000313" key="11">
    <source>
        <dbReference type="EMBL" id="PFK43211.1"/>
    </source>
</evidence>
<name>A0A2B0MF35_BACCE</name>
<comment type="caution">
    <text evidence="11">The sequence shown here is derived from an EMBL/GenBank/DDBJ whole genome shotgun (WGS) entry which is preliminary data.</text>
</comment>
<dbReference type="Proteomes" id="UP000242656">
    <property type="component" value="Unassembled WGS sequence"/>
</dbReference>
<dbReference type="Pfam" id="PF03807">
    <property type="entry name" value="F420_oxidored"/>
    <property type="match status" value="1"/>
</dbReference>
<dbReference type="GO" id="GO:0055129">
    <property type="term" value="P:L-proline biosynthetic process"/>
    <property type="evidence" value="ECO:0007669"/>
    <property type="project" value="UniProtKB-UniRule"/>
</dbReference>
<dbReference type="SUPFAM" id="SSF51735">
    <property type="entry name" value="NAD(P)-binding Rossmann-fold domains"/>
    <property type="match status" value="1"/>
</dbReference>
<evidence type="ECO:0000256" key="6">
    <source>
        <dbReference type="HAMAP-Rule" id="MF_01925"/>
    </source>
</evidence>
<evidence type="ECO:0000256" key="7">
    <source>
        <dbReference type="NCBIfam" id="TIGR00112"/>
    </source>
</evidence>
<comment type="pathway">
    <text evidence="6">Amino-acid biosynthesis; L-proline biosynthesis; L-proline from L-glutamate 5-semialdehyde: step 1/1.</text>
</comment>
<dbReference type="AlphaFoldDB" id="A0A2B0MF35"/>
<feature type="binding site" evidence="8">
    <location>
        <begin position="73"/>
        <end position="76"/>
    </location>
    <ligand>
        <name>NADP(+)</name>
        <dbReference type="ChEBI" id="CHEBI:58349"/>
    </ligand>
</feature>
<dbReference type="Pfam" id="PF14748">
    <property type="entry name" value="P5CR_dimer"/>
    <property type="match status" value="1"/>
</dbReference>
<keyword evidence="3 6" id="KW-0521">NADP</keyword>
<evidence type="ECO:0000259" key="9">
    <source>
        <dbReference type="Pfam" id="PF03807"/>
    </source>
</evidence>
<evidence type="ECO:0000256" key="2">
    <source>
        <dbReference type="ARBA" id="ARBA00022650"/>
    </source>
</evidence>
<dbReference type="EMBL" id="NUWN01000035">
    <property type="protein sequence ID" value="PFK43211.1"/>
    <property type="molecule type" value="Genomic_DNA"/>
</dbReference>
<evidence type="ECO:0000256" key="3">
    <source>
        <dbReference type="ARBA" id="ARBA00022857"/>
    </source>
</evidence>
<evidence type="ECO:0000256" key="4">
    <source>
        <dbReference type="ARBA" id="ARBA00023002"/>
    </source>
</evidence>
<feature type="domain" description="Pyrroline-5-carboxylate reductase catalytic N-terminal" evidence="9">
    <location>
        <begin position="6"/>
        <end position="101"/>
    </location>
</feature>
<keyword evidence="6" id="KW-0963">Cytoplasm</keyword>
<feature type="domain" description="Pyrroline-5-carboxylate reductase dimerisation" evidence="10">
    <location>
        <begin position="164"/>
        <end position="264"/>
    </location>
</feature>
<protein>
    <recommendedName>
        <fullName evidence="6 7">Pyrroline-5-carboxylate reductase</fullName>
        <shortName evidence="6">P5C reductase</shortName>
        <shortName evidence="6">P5CR</shortName>
        <ecNumber evidence="6 7">1.5.1.2</ecNumber>
    </recommendedName>
    <alternativeName>
        <fullName evidence="6">PCA reductase</fullName>
    </alternativeName>
</protein>
<dbReference type="PANTHER" id="PTHR11645:SF49">
    <property type="entry name" value="PYRROLINE-5-CARBOXYLATE REDUCTASE 1"/>
    <property type="match status" value="1"/>
</dbReference>
<dbReference type="EC" id="1.5.1.2" evidence="6 7"/>
<evidence type="ECO:0000256" key="8">
    <source>
        <dbReference type="PIRSR" id="PIRSR000193-1"/>
    </source>
</evidence>
<dbReference type="Gene3D" id="1.10.3730.10">
    <property type="entry name" value="ProC C-terminal domain-like"/>
    <property type="match status" value="1"/>
</dbReference>
<dbReference type="InterPro" id="IPR028939">
    <property type="entry name" value="P5C_Rdtase_cat_N"/>
</dbReference>
<dbReference type="NCBIfam" id="TIGR00112">
    <property type="entry name" value="proC"/>
    <property type="match status" value="1"/>
</dbReference>
<feature type="binding site" evidence="8">
    <location>
        <begin position="10"/>
        <end position="15"/>
    </location>
    <ligand>
        <name>NADP(+)</name>
        <dbReference type="ChEBI" id="CHEBI:58349"/>
    </ligand>
</feature>
<accession>A0A2B0MF35</accession>
<dbReference type="SUPFAM" id="SSF48179">
    <property type="entry name" value="6-phosphogluconate dehydrogenase C-terminal domain-like"/>
    <property type="match status" value="1"/>
</dbReference>
<reference evidence="11 12" key="1">
    <citation type="submission" date="2017-09" db="EMBL/GenBank/DDBJ databases">
        <title>Large-scale bioinformatics analysis of Bacillus genomes uncovers conserved roles of natural products in bacterial physiology.</title>
        <authorList>
            <consortium name="Agbiome Team Llc"/>
            <person name="Bleich R.M."/>
            <person name="Grubbs K.J."/>
            <person name="Santa Maria K.C."/>
            <person name="Allen S.E."/>
            <person name="Farag S."/>
            <person name="Shank E.A."/>
            <person name="Bowers A."/>
        </authorList>
    </citation>
    <scope>NUCLEOTIDE SEQUENCE [LARGE SCALE GENOMIC DNA]</scope>
    <source>
        <strain evidence="11 12">AFS083043</strain>
    </source>
</reference>
<dbReference type="InterPro" id="IPR036291">
    <property type="entry name" value="NAD(P)-bd_dom_sf"/>
</dbReference>
<evidence type="ECO:0000256" key="5">
    <source>
        <dbReference type="ARBA" id="ARBA00058118"/>
    </source>
</evidence>
<dbReference type="InterPro" id="IPR029036">
    <property type="entry name" value="P5CR_dimer"/>
</dbReference>
<sequence length="267" mass="29105">MLKKHRILFIGAGRMAEAIFAGLLKTSNEHIEKIIVSNRSNIEKLKQLEEKYNISITSDWKQHIKIVDTIVLAMPPAAHEQLLSELSPLLTNQLVVTVAAGIGPSYLEEKLPSGTPVAWIMPNTAATIGKSISLYTTGNFVNSEHQETLQLLLKGIGTAQLCTEEEIHQLTAVTGSAPAFLYHFAEGLIEATKSYGIDKATAKYLVIQMIAGSAAMLEQEQDPAMLREQVTTPGGSTAEGLKVLYENNFSKILSQAIEETNKKAMGK</sequence>
<keyword evidence="6" id="KW-0028">Amino-acid biosynthesis</keyword>
<proteinExistence type="inferred from homology"/>
<dbReference type="HAMAP" id="MF_01925">
    <property type="entry name" value="P5C_reductase"/>
    <property type="match status" value="1"/>
</dbReference>
<keyword evidence="2 6" id="KW-0641">Proline biosynthesis</keyword>
<dbReference type="GO" id="GO:0005737">
    <property type="term" value="C:cytoplasm"/>
    <property type="evidence" value="ECO:0007669"/>
    <property type="project" value="UniProtKB-SubCell"/>
</dbReference>
<comment type="subcellular location">
    <subcellularLocation>
        <location evidence="6">Cytoplasm</location>
    </subcellularLocation>
</comment>
<comment type="catalytic activity">
    <reaction evidence="6">
        <text>L-proline + NADP(+) = (S)-1-pyrroline-5-carboxylate + NADPH + 2 H(+)</text>
        <dbReference type="Rhea" id="RHEA:14109"/>
        <dbReference type="ChEBI" id="CHEBI:15378"/>
        <dbReference type="ChEBI" id="CHEBI:17388"/>
        <dbReference type="ChEBI" id="CHEBI:57783"/>
        <dbReference type="ChEBI" id="CHEBI:58349"/>
        <dbReference type="ChEBI" id="CHEBI:60039"/>
        <dbReference type="EC" id="1.5.1.2"/>
    </reaction>
</comment>
<dbReference type="InterPro" id="IPR008927">
    <property type="entry name" value="6-PGluconate_DH-like_C_sf"/>
</dbReference>
<dbReference type="Gene3D" id="3.40.50.720">
    <property type="entry name" value="NAD(P)-binding Rossmann-like Domain"/>
    <property type="match status" value="1"/>
</dbReference>
<dbReference type="FunFam" id="1.10.3730.10:FF:000001">
    <property type="entry name" value="Pyrroline-5-carboxylate reductase"/>
    <property type="match status" value="1"/>
</dbReference>
<keyword evidence="4 6" id="KW-0560">Oxidoreductase</keyword>
<evidence type="ECO:0000259" key="10">
    <source>
        <dbReference type="Pfam" id="PF14748"/>
    </source>
</evidence>
<comment type="similarity">
    <text evidence="1 6">Belongs to the pyrroline-5-carboxylate reductase family.</text>
</comment>